<protein>
    <recommendedName>
        <fullName evidence="5">EGF-like domain-containing protein</fullName>
    </recommendedName>
</protein>
<sequence>MMLVRVMKLLLLPLLLFAVFTVLSTAAPSMLETEAPRIARVGNYSAMMDAINDDNVRVIKVTHDIAFEGGYILIRRSLSIIGECWGVHGLRRRQGAGTEGTGISSDEKGRTPHAFYGCRLSGPRLFTVIGLGTRVYFESLDFRLSPGFQNVSLLHVRRSEVTVVACHFNGGGFYSGGRAIDTIGTSSVILVATTFDDFSAFEGGCIRISGSFSSLHAKGVVFRGCVDNGGGAGAIAADNANVSIYAGVFSGNQGFDGGAISVQFGSLVLSASTFENNEQRCLLKEARECLEGAGAITASRANVLICSTSFQNNFLMDRIVDVNVHSGSVALCNTTAEVWLKGGRLPGNSKTGVVSGSKDKTGVVSGSGSLEGVHRDCQLCPSCTDDICDARATCETDVSAYGLTCVCPPQYASVGRGSLCVQRLVSDVKDGVWSTPGPNNLPSFPSVRTSEPAHE</sequence>
<comment type="caution">
    <text evidence="3">The sequence shown here is derived from an EMBL/GenBank/DDBJ whole genome shotgun (WGS) entry which is preliminary data.</text>
</comment>
<dbReference type="SUPFAM" id="SSF51126">
    <property type="entry name" value="Pectin lyase-like"/>
    <property type="match status" value="1"/>
</dbReference>
<feature type="chain" id="PRO_5017457145" description="EGF-like domain-containing protein" evidence="2">
    <location>
        <begin position="27"/>
        <end position="455"/>
    </location>
</feature>
<keyword evidence="2" id="KW-0732">Signal</keyword>
<dbReference type="Gramene" id="GBG87186">
    <property type="protein sequence ID" value="GBG87186"/>
    <property type="gene ID" value="CBR_g44921"/>
</dbReference>
<evidence type="ECO:0000256" key="2">
    <source>
        <dbReference type="SAM" id="SignalP"/>
    </source>
</evidence>
<gene>
    <name evidence="3" type="ORF">CBR_g44921</name>
</gene>
<proteinExistence type="predicted"/>
<dbReference type="EMBL" id="BFEA01000599">
    <property type="protein sequence ID" value="GBG87186.1"/>
    <property type="molecule type" value="Genomic_DNA"/>
</dbReference>
<organism evidence="3 4">
    <name type="scientific">Chara braunii</name>
    <name type="common">Braun's stonewort</name>
    <dbReference type="NCBI Taxonomy" id="69332"/>
    <lineage>
        <taxon>Eukaryota</taxon>
        <taxon>Viridiplantae</taxon>
        <taxon>Streptophyta</taxon>
        <taxon>Charophyceae</taxon>
        <taxon>Charales</taxon>
        <taxon>Characeae</taxon>
        <taxon>Chara</taxon>
    </lineage>
</organism>
<evidence type="ECO:0008006" key="5">
    <source>
        <dbReference type="Google" id="ProtNLM"/>
    </source>
</evidence>
<feature type="region of interest" description="Disordered" evidence="1">
    <location>
        <begin position="434"/>
        <end position="455"/>
    </location>
</feature>
<dbReference type="Proteomes" id="UP000265515">
    <property type="component" value="Unassembled WGS sequence"/>
</dbReference>
<accession>A0A388LY01</accession>
<feature type="signal peptide" evidence="2">
    <location>
        <begin position="1"/>
        <end position="26"/>
    </location>
</feature>
<evidence type="ECO:0000313" key="3">
    <source>
        <dbReference type="EMBL" id="GBG87186.1"/>
    </source>
</evidence>
<reference evidence="3 4" key="1">
    <citation type="journal article" date="2018" name="Cell">
        <title>The Chara Genome: Secondary Complexity and Implications for Plant Terrestrialization.</title>
        <authorList>
            <person name="Nishiyama T."/>
            <person name="Sakayama H."/>
            <person name="Vries J.D."/>
            <person name="Buschmann H."/>
            <person name="Saint-Marcoux D."/>
            <person name="Ullrich K.K."/>
            <person name="Haas F.B."/>
            <person name="Vanderstraeten L."/>
            <person name="Becker D."/>
            <person name="Lang D."/>
            <person name="Vosolsobe S."/>
            <person name="Rombauts S."/>
            <person name="Wilhelmsson P.K.I."/>
            <person name="Janitza P."/>
            <person name="Kern R."/>
            <person name="Heyl A."/>
            <person name="Rumpler F."/>
            <person name="Villalobos L.I.A.C."/>
            <person name="Clay J.M."/>
            <person name="Skokan R."/>
            <person name="Toyoda A."/>
            <person name="Suzuki Y."/>
            <person name="Kagoshima H."/>
            <person name="Schijlen E."/>
            <person name="Tajeshwar N."/>
            <person name="Catarino B."/>
            <person name="Hetherington A.J."/>
            <person name="Saltykova A."/>
            <person name="Bonnot C."/>
            <person name="Breuninger H."/>
            <person name="Symeonidi A."/>
            <person name="Radhakrishnan G.V."/>
            <person name="Van Nieuwerburgh F."/>
            <person name="Deforce D."/>
            <person name="Chang C."/>
            <person name="Karol K.G."/>
            <person name="Hedrich R."/>
            <person name="Ulvskov P."/>
            <person name="Glockner G."/>
            <person name="Delwiche C.F."/>
            <person name="Petrasek J."/>
            <person name="Van de Peer Y."/>
            <person name="Friml J."/>
            <person name="Beilby M."/>
            <person name="Dolan L."/>
            <person name="Kohara Y."/>
            <person name="Sugano S."/>
            <person name="Fujiyama A."/>
            <person name="Delaux P.-M."/>
            <person name="Quint M."/>
            <person name="TheiBen G."/>
            <person name="Hagemann M."/>
            <person name="Harholt J."/>
            <person name="Dunand C."/>
            <person name="Zachgo S."/>
            <person name="Langdale J."/>
            <person name="Maumus F."/>
            <person name="Straeten D.V.D."/>
            <person name="Gould S.B."/>
            <person name="Rensing S.A."/>
        </authorList>
    </citation>
    <scope>NUCLEOTIDE SEQUENCE [LARGE SCALE GENOMIC DNA]</scope>
    <source>
        <strain evidence="3 4">S276</strain>
    </source>
</reference>
<feature type="compositionally biased region" description="Polar residues" evidence="1">
    <location>
        <begin position="436"/>
        <end position="449"/>
    </location>
</feature>
<keyword evidence="4" id="KW-1185">Reference proteome</keyword>
<dbReference type="AlphaFoldDB" id="A0A388LY01"/>
<dbReference type="InterPro" id="IPR011050">
    <property type="entry name" value="Pectin_lyase_fold/virulence"/>
</dbReference>
<evidence type="ECO:0000313" key="4">
    <source>
        <dbReference type="Proteomes" id="UP000265515"/>
    </source>
</evidence>
<evidence type="ECO:0000256" key="1">
    <source>
        <dbReference type="SAM" id="MobiDB-lite"/>
    </source>
</evidence>
<name>A0A388LY01_CHABU</name>